<dbReference type="SUPFAM" id="SSF158682">
    <property type="entry name" value="TerB-like"/>
    <property type="match status" value="2"/>
</dbReference>
<evidence type="ECO:0000259" key="1">
    <source>
        <dbReference type="Pfam" id="PF05099"/>
    </source>
</evidence>
<evidence type="ECO:0000313" key="2">
    <source>
        <dbReference type="EMBL" id="GHB96977.1"/>
    </source>
</evidence>
<feature type="domain" description="Co-chaperone DjlA N-terminal" evidence="1">
    <location>
        <begin position="184"/>
        <end position="294"/>
    </location>
</feature>
<protein>
    <recommendedName>
        <fullName evidence="1">Co-chaperone DjlA N-terminal domain-containing protein</fullName>
    </recommendedName>
</protein>
<dbReference type="RefSeq" id="WP_189512758.1">
    <property type="nucleotide sequence ID" value="NZ_BMXG01000005.1"/>
</dbReference>
<accession>A0A8J3DIK1</accession>
<feature type="domain" description="Co-chaperone DjlA N-terminal" evidence="1">
    <location>
        <begin position="8"/>
        <end position="120"/>
    </location>
</feature>
<reference evidence="2" key="2">
    <citation type="submission" date="2020-09" db="EMBL/GenBank/DDBJ databases">
        <authorList>
            <person name="Sun Q."/>
            <person name="Kim S."/>
        </authorList>
    </citation>
    <scope>NUCLEOTIDE SEQUENCE</scope>
    <source>
        <strain evidence="2">KCTC 12870</strain>
    </source>
</reference>
<dbReference type="Pfam" id="PF05099">
    <property type="entry name" value="TerB"/>
    <property type="match status" value="2"/>
</dbReference>
<organism evidence="2 3">
    <name type="scientific">Cerasicoccus arenae</name>
    <dbReference type="NCBI Taxonomy" id="424488"/>
    <lineage>
        <taxon>Bacteria</taxon>
        <taxon>Pseudomonadati</taxon>
        <taxon>Verrucomicrobiota</taxon>
        <taxon>Opitutia</taxon>
        <taxon>Puniceicoccales</taxon>
        <taxon>Cerasicoccaceae</taxon>
        <taxon>Cerasicoccus</taxon>
    </lineage>
</organism>
<dbReference type="EMBL" id="BMXG01000005">
    <property type="protein sequence ID" value="GHB96977.1"/>
    <property type="molecule type" value="Genomic_DNA"/>
</dbReference>
<comment type="caution">
    <text evidence="2">The sequence shown here is derived from an EMBL/GenBank/DDBJ whole genome shotgun (WGS) entry which is preliminary data.</text>
</comment>
<proteinExistence type="predicted"/>
<sequence length="311" mass="35294">MDSPEFSLALAKMLISAAWVDGEIQPAERDFLKDFVFSLPHLDESTWANLQTYFEEPVDDAERIYLLQELRRLLTRDTQLHLVTKSVRQVFMADGKVLPEEVKAARQITRILQGTEEDSDQEMSNVIKAHLARLRSNYSSSPFARVADESASRFPESVSTFFAEQGMVIDVSDEERDRICLIGCLLAVVGNADGSLDPSEKQVAKDFLLRRWKFPPEVASYVLQIMISDPARDLDLAIIVRRLYEATTDADRALLLKTLLAISAADGRILKEEIDECYRIARLLKIPAEDIEDALIHIPRHREVSHPDNIQ</sequence>
<dbReference type="InterPro" id="IPR029024">
    <property type="entry name" value="TerB-like"/>
</dbReference>
<dbReference type="Gene3D" id="1.10.3680.10">
    <property type="entry name" value="TerB-like"/>
    <property type="match status" value="2"/>
</dbReference>
<dbReference type="AlphaFoldDB" id="A0A8J3DIK1"/>
<keyword evidence="3" id="KW-1185">Reference proteome</keyword>
<reference evidence="2" key="1">
    <citation type="journal article" date="2014" name="Int. J. Syst. Evol. Microbiol.">
        <title>Complete genome sequence of Corynebacterium casei LMG S-19264T (=DSM 44701T), isolated from a smear-ripened cheese.</title>
        <authorList>
            <consortium name="US DOE Joint Genome Institute (JGI-PGF)"/>
            <person name="Walter F."/>
            <person name="Albersmeier A."/>
            <person name="Kalinowski J."/>
            <person name="Ruckert C."/>
        </authorList>
    </citation>
    <scope>NUCLEOTIDE SEQUENCE</scope>
    <source>
        <strain evidence="2">KCTC 12870</strain>
    </source>
</reference>
<gene>
    <name evidence="2" type="ORF">GCM10007047_11190</name>
</gene>
<name>A0A8J3DIK1_9BACT</name>
<dbReference type="CDD" id="cd07177">
    <property type="entry name" value="terB_like"/>
    <property type="match status" value="2"/>
</dbReference>
<dbReference type="InterPro" id="IPR007791">
    <property type="entry name" value="DjlA_N"/>
</dbReference>
<dbReference type="Proteomes" id="UP000642829">
    <property type="component" value="Unassembled WGS sequence"/>
</dbReference>
<evidence type="ECO:0000313" key="3">
    <source>
        <dbReference type="Proteomes" id="UP000642829"/>
    </source>
</evidence>